<proteinExistence type="predicted"/>
<dbReference type="InterPro" id="IPR002711">
    <property type="entry name" value="HNH"/>
</dbReference>
<name>A0A2W5SZC8_9BACT</name>
<dbReference type="GO" id="GO:0004519">
    <property type="term" value="F:endonuclease activity"/>
    <property type="evidence" value="ECO:0007669"/>
    <property type="project" value="UniProtKB-KW"/>
</dbReference>
<reference evidence="2 3" key="1">
    <citation type="submission" date="2017-08" db="EMBL/GenBank/DDBJ databases">
        <title>Infants hospitalized years apart are colonized by the same room-sourced microbial strains.</title>
        <authorList>
            <person name="Brooks B."/>
            <person name="Olm M.R."/>
            <person name="Firek B.A."/>
            <person name="Baker R."/>
            <person name="Thomas B.C."/>
            <person name="Morowitz M.J."/>
            <person name="Banfield J.F."/>
        </authorList>
    </citation>
    <scope>NUCLEOTIDE SEQUENCE [LARGE SCALE GENOMIC DNA]</scope>
    <source>
        <strain evidence="2">S2_003_000_R2_14</strain>
    </source>
</reference>
<dbReference type="GO" id="GO:0003676">
    <property type="term" value="F:nucleic acid binding"/>
    <property type="evidence" value="ECO:0007669"/>
    <property type="project" value="InterPro"/>
</dbReference>
<sequence length="121" mass="13172">MPVTAPRPCAAPACRALVRGGRFCADHVSRGAAARALGGRGTSHERGYDARWRKARAAFLAAHPLCAECQRHGRVTPARVVDHIKPHRGDEALFWNEANWQALCDFTSPFDCHGAKTGRGE</sequence>
<dbReference type="InterPro" id="IPR003615">
    <property type="entry name" value="HNH_nuc"/>
</dbReference>
<evidence type="ECO:0000313" key="3">
    <source>
        <dbReference type="Proteomes" id="UP000249061"/>
    </source>
</evidence>
<dbReference type="CDD" id="cd00085">
    <property type="entry name" value="HNHc"/>
    <property type="match status" value="1"/>
</dbReference>
<accession>A0A2W5SZC8</accession>
<protein>
    <submittedName>
        <fullName evidence="2">HNH endonuclease</fullName>
    </submittedName>
</protein>
<evidence type="ECO:0000259" key="1">
    <source>
        <dbReference type="Pfam" id="PF01844"/>
    </source>
</evidence>
<feature type="domain" description="HNH" evidence="1">
    <location>
        <begin position="66"/>
        <end position="117"/>
    </location>
</feature>
<dbReference type="Proteomes" id="UP000249061">
    <property type="component" value="Unassembled WGS sequence"/>
</dbReference>
<keyword evidence="2" id="KW-0378">Hydrolase</keyword>
<evidence type="ECO:0000313" key="2">
    <source>
        <dbReference type="EMBL" id="PZR07117.1"/>
    </source>
</evidence>
<dbReference type="Pfam" id="PF01844">
    <property type="entry name" value="HNH"/>
    <property type="match status" value="1"/>
</dbReference>
<organism evidence="2 3">
    <name type="scientific">Archangium gephyra</name>
    <dbReference type="NCBI Taxonomy" id="48"/>
    <lineage>
        <taxon>Bacteria</taxon>
        <taxon>Pseudomonadati</taxon>
        <taxon>Myxococcota</taxon>
        <taxon>Myxococcia</taxon>
        <taxon>Myxococcales</taxon>
        <taxon>Cystobacterineae</taxon>
        <taxon>Archangiaceae</taxon>
        <taxon>Archangium</taxon>
    </lineage>
</organism>
<keyword evidence="2" id="KW-0255">Endonuclease</keyword>
<keyword evidence="2" id="KW-0540">Nuclease</keyword>
<gene>
    <name evidence="2" type="ORF">DI536_28845</name>
</gene>
<dbReference type="GO" id="GO:0008270">
    <property type="term" value="F:zinc ion binding"/>
    <property type="evidence" value="ECO:0007669"/>
    <property type="project" value="InterPro"/>
</dbReference>
<dbReference type="EMBL" id="QFQP01000034">
    <property type="protein sequence ID" value="PZR07117.1"/>
    <property type="molecule type" value="Genomic_DNA"/>
</dbReference>
<dbReference type="AlphaFoldDB" id="A0A2W5SZC8"/>
<comment type="caution">
    <text evidence="2">The sequence shown here is derived from an EMBL/GenBank/DDBJ whole genome shotgun (WGS) entry which is preliminary data.</text>
</comment>